<dbReference type="GO" id="GO:0005737">
    <property type="term" value="C:cytoplasm"/>
    <property type="evidence" value="ECO:0007669"/>
    <property type="project" value="UniProtKB-SubCell"/>
</dbReference>
<comment type="subcellular location">
    <subcellularLocation>
        <location evidence="1">Cytoplasm</location>
    </subcellularLocation>
</comment>
<dbReference type="SUPFAM" id="SSF48726">
    <property type="entry name" value="Immunoglobulin"/>
    <property type="match status" value="3"/>
</dbReference>
<dbReference type="AlphaFoldDB" id="A0AAV2JUQ1"/>
<evidence type="ECO:0000256" key="4">
    <source>
        <dbReference type="ARBA" id="ARBA00023157"/>
    </source>
</evidence>
<keyword evidence="7" id="KW-1185">Reference proteome</keyword>
<keyword evidence="4" id="KW-1015">Disulfide bond</keyword>
<dbReference type="Gene3D" id="2.60.40.10">
    <property type="entry name" value="Immunoglobulins"/>
    <property type="match status" value="4"/>
</dbReference>
<dbReference type="PANTHER" id="PTHR35971:SF5">
    <property type="entry name" value="OBSCURIN LIKE CYTOSKELETAL ADAPTOR 1"/>
    <property type="match status" value="1"/>
</dbReference>
<evidence type="ECO:0000256" key="2">
    <source>
        <dbReference type="ARBA" id="ARBA00022490"/>
    </source>
</evidence>
<proteinExistence type="predicted"/>
<name>A0AAV2JUQ1_KNICA</name>
<accession>A0AAV2JUQ1</accession>
<gene>
    <name evidence="6" type="ORF">KC01_LOCUS12149</name>
</gene>
<dbReference type="InterPro" id="IPR013098">
    <property type="entry name" value="Ig_I-set"/>
</dbReference>
<keyword evidence="2" id="KW-0963">Cytoplasm</keyword>
<dbReference type="PROSITE" id="PS50835">
    <property type="entry name" value="IG_LIKE"/>
    <property type="match status" value="1"/>
</dbReference>
<feature type="domain" description="Ig-like" evidence="5">
    <location>
        <begin position="219"/>
        <end position="292"/>
    </location>
</feature>
<dbReference type="InterPro" id="IPR003599">
    <property type="entry name" value="Ig_sub"/>
</dbReference>
<dbReference type="PANTHER" id="PTHR35971">
    <property type="entry name" value="SI:DKEY-31G6.6"/>
    <property type="match status" value="1"/>
</dbReference>
<keyword evidence="3" id="KW-0597">Phosphoprotein</keyword>
<dbReference type="FunFam" id="2.60.40.10:FF:000148">
    <property type="entry name" value="titin isoform X1"/>
    <property type="match status" value="2"/>
</dbReference>
<evidence type="ECO:0000256" key="1">
    <source>
        <dbReference type="ARBA" id="ARBA00004496"/>
    </source>
</evidence>
<evidence type="ECO:0000256" key="3">
    <source>
        <dbReference type="ARBA" id="ARBA00022553"/>
    </source>
</evidence>
<dbReference type="InterPro" id="IPR052385">
    <property type="entry name" value="Obscurin/Obscurin-like_Reg"/>
</dbReference>
<reference evidence="6 7" key="1">
    <citation type="submission" date="2024-04" db="EMBL/GenBank/DDBJ databases">
        <authorList>
            <person name="Waldvogel A.-M."/>
            <person name="Schoenle A."/>
        </authorList>
    </citation>
    <scope>NUCLEOTIDE SEQUENCE [LARGE SCALE GENOMIC DNA]</scope>
</reference>
<dbReference type="InterPro" id="IPR013783">
    <property type="entry name" value="Ig-like_fold"/>
</dbReference>
<dbReference type="Proteomes" id="UP001497482">
    <property type="component" value="Chromosome 15"/>
</dbReference>
<evidence type="ECO:0000313" key="7">
    <source>
        <dbReference type="Proteomes" id="UP001497482"/>
    </source>
</evidence>
<dbReference type="EMBL" id="OZ035837">
    <property type="protein sequence ID" value="CAL1581386.1"/>
    <property type="molecule type" value="Genomic_DNA"/>
</dbReference>
<sequence length="323" mass="36079">MDGKKRILIVRKAEKANIGAYTCDCGSDKTTANLTIEERDIKVVRPLYSVEVTETETAKFETEISEEDVHGNWKLKGDALHQSADVEIKEEGKRHLLILYNVKMDMAGAVDFSAANAKSNAQLRVKARSISVLRPLKDVEVTAGETATFECELSYEGISVEWYLKGNKMEPSDRVKTRVVGKVHALTVRDVKLSEAGEVKLCSQDFQTQAQLIVKEAAAEFTQPLEDQSVEEEATATLECQVSRENAEVRWFREGQEIRKTKKYDVISEGRKRALVITACSPDDGKLYTCDAAQFKTSCYLEVLPPHVEFTKPLHDVEGVSQG</sequence>
<dbReference type="Pfam" id="PF07679">
    <property type="entry name" value="I-set"/>
    <property type="match status" value="3"/>
</dbReference>
<evidence type="ECO:0000313" key="6">
    <source>
        <dbReference type="EMBL" id="CAL1581386.1"/>
    </source>
</evidence>
<dbReference type="InterPro" id="IPR007110">
    <property type="entry name" value="Ig-like_dom"/>
</dbReference>
<evidence type="ECO:0000259" key="5">
    <source>
        <dbReference type="PROSITE" id="PS50835"/>
    </source>
</evidence>
<dbReference type="SMART" id="SM00409">
    <property type="entry name" value="IG"/>
    <property type="match status" value="3"/>
</dbReference>
<dbReference type="InterPro" id="IPR036179">
    <property type="entry name" value="Ig-like_dom_sf"/>
</dbReference>
<protein>
    <recommendedName>
        <fullName evidence="5">Ig-like domain-containing protein</fullName>
    </recommendedName>
</protein>
<organism evidence="6 7">
    <name type="scientific">Knipowitschia caucasica</name>
    <name type="common">Caucasian dwarf goby</name>
    <name type="synonym">Pomatoschistus caucasicus</name>
    <dbReference type="NCBI Taxonomy" id="637954"/>
    <lineage>
        <taxon>Eukaryota</taxon>
        <taxon>Metazoa</taxon>
        <taxon>Chordata</taxon>
        <taxon>Craniata</taxon>
        <taxon>Vertebrata</taxon>
        <taxon>Euteleostomi</taxon>
        <taxon>Actinopterygii</taxon>
        <taxon>Neopterygii</taxon>
        <taxon>Teleostei</taxon>
        <taxon>Neoteleostei</taxon>
        <taxon>Acanthomorphata</taxon>
        <taxon>Gobiaria</taxon>
        <taxon>Gobiiformes</taxon>
        <taxon>Gobioidei</taxon>
        <taxon>Gobiidae</taxon>
        <taxon>Gobiinae</taxon>
        <taxon>Knipowitschia</taxon>
    </lineage>
</organism>
<dbReference type="FunFam" id="2.60.40.10:FF:000214">
    <property type="entry name" value="titin isoform X1"/>
    <property type="match status" value="1"/>
</dbReference>